<dbReference type="PANTHER" id="PTHR47842:SF3">
    <property type="entry name" value="DUF676 DOMAIN-CONTAINING PROTEIN"/>
    <property type="match status" value="1"/>
</dbReference>
<organism evidence="3 4">
    <name type="scientific">Friedmanniomyces endolithicus</name>
    <dbReference type="NCBI Taxonomy" id="329885"/>
    <lineage>
        <taxon>Eukaryota</taxon>
        <taxon>Fungi</taxon>
        <taxon>Dikarya</taxon>
        <taxon>Ascomycota</taxon>
        <taxon>Pezizomycotina</taxon>
        <taxon>Dothideomycetes</taxon>
        <taxon>Dothideomycetidae</taxon>
        <taxon>Mycosphaerellales</taxon>
        <taxon>Teratosphaeriaceae</taxon>
        <taxon>Friedmanniomyces</taxon>
    </lineage>
</organism>
<reference evidence="3" key="1">
    <citation type="submission" date="2023-06" db="EMBL/GenBank/DDBJ databases">
        <title>Black Yeasts Isolated from many extreme environments.</title>
        <authorList>
            <person name="Coleine C."/>
            <person name="Stajich J.E."/>
            <person name="Selbmann L."/>
        </authorList>
    </citation>
    <scope>NUCLEOTIDE SEQUENCE</scope>
    <source>
        <strain evidence="3">CCFEE 5200</strain>
    </source>
</reference>
<dbReference type="CDD" id="cd06503">
    <property type="entry name" value="ATP-synt_Fo_b"/>
    <property type="match status" value="1"/>
</dbReference>
<feature type="compositionally biased region" description="Polar residues" evidence="1">
    <location>
        <begin position="535"/>
        <end position="553"/>
    </location>
</feature>
<dbReference type="EMBL" id="JAUJLE010000138">
    <property type="protein sequence ID" value="KAK0976732.1"/>
    <property type="molecule type" value="Genomic_DNA"/>
</dbReference>
<feature type="compositionally biased region" description="Basic and acidic residues" evidence="1">
    <location>
        <begin position="627"/>
        <end position="681"/>
    </location>
</feature>
<dbReference type="InterPro" id="IPR000073">
    <property type="entry name" value="AB_hydrolase_1"/>
</dbReference>
<feature type="domain" description="AB hydrolase-1" evidence="2">
    <location>
        <begin position="142"/>
        <end position="308"/>
    </location>
</feature>
<feature type="compositionally biased region" description="Polar residues" evidence="1">
    <location>
        <begin position="752"/>
        <end position="772"/>
    </location>
</feature>
<evidence type="ECO:0000313" key="4">
    <source>
        <dbReference type="Proteomes" id="UP001175353"/>
    </source>
</evidence>
<feature type="compositionally biased region" description="Acidic residues" evidence="1">
    <location>
        <begin position="515"/>
        <end position="528"/>
    </location>
</feature>
<feature type="compositionally biased region" description="Basic and acidic residues" evidence="1">
    <location>
        <begin position="417"/>
        <end position="432"/>
    </location>
</feature>
<feature type="compositionally biased region" description="Polar residues" evidence="1">
    <location>
        <begin position="60"/>
        <end position="69"/>
    </location>
</feature>
<dbReference type="Proteomes" id="UP001175353">
    <property type="component" value="Unassembled WGS sequence"/>
</dbReference>
<feature type="region of interest" description="Disordered" evidence="1">
    <location>
        <begin position="1"/>
        <end position="90"/>
    </location>
</feature>
<feature type="compositionally biased region" description="Polar residues" evidence="1">
    <location>
        <begin position="117"/>
        <end position="131"/>
    </location>
</feature>
<name>A0AAN6KDH7_9PEZI</name>
<feature type="compositionally biased region" description="Polar residues" evidence="1">
    <location>
        <begin position="39"/>
        <end position="49"/>
    </location>
</feature>
<dbReference type="Gene3D" id="3.40.50.1820">
    <property type="entry name" value="alpha/beta hydrolase"/>
    <property type="match status" value="1"/>
</dbReference>
<evidence type="ECO:0000313" key="3">
    <source>
        <dbReference type="EMBL" id="KAK0976732.1"/>
    </source>
</evidence>
<accession>A0AAN6KDH7</accession>
<feature type="compositionally biased region" description="Basic and acidic residues" evidence="1">
    <location>
        <begin position="499"/>
        <end position="514"/>
    </location>
</feature>
<feature type="compositionally biased region" description="Low complexity" evidence="1">
    <location>
        <begin position="555"/>
        <end position="579"/>
    </location>
</feature>
<feature type="region of interest" description="Disordered" evidence="1">
    <location>
        <begin position="627"/>
        <end position="785"/>
    </location>
</feature>
<keyword evidence="4" id="KW-1185">Reference proteome</keyword>
<feature type="compositionally biased region" description="Basic and acidic residues" evidence="1">
    <location>
        <begin position="695"/>
        <end position="721"/>
    </location>
</feature>
<feature type="compositionally biased region" description="Polar residues" evidence="1">
    <location>
        <begin position="466"/>
        <end position="481"/>
    </location>
</feature>
<dbReference type="SUPFAM" id="SSF53474">
    <property type="entry name" value="alpha/beta-Hydrolases"/>
    <property type="match status" value="1"/>
</dbReference>
<dbReference type="PANTHER" id="PTHR47842">
    <property type="entry name" value="EXPRESSED PROTEIN"/>
    <property type="match status" value="1"/>
</dbReference>
<feature type="region of interest" description="Disordered" evidence="1">
    <location>
        <begin position="405"/>
        <end position="586"/>
    </location>
</feature>
<feature type="region of interest" description="Disordered" evidence="1">
    <location>
        <begin position="284"/>
        <end position="314"/>
    </location>
</feature>
<protein>
    <recommendedName>
        <fullName evidence="2">AB hydrolase-1 domain-containing protein</fullName>
    </recommendedName>
</protein>
<comment type="caution">
    <text evidence="3">The sequence shown here is derived from an EMBL/GenBank/DDBJ whole genome shotgun (WGS) entry which is preliminary data.</text>
</comment>
<evidence type="ECO:0000256" key="1">
    <source>
        <dbReference type="SAM" id="MobiDB-lite"/>
    </source>
</evidence>
<gene>
    <name evidence="3" type="ORF">LTR91_013573</name>
</gene>
<dbReference type="Pfam" id="PF12697">
    <property type="entry name" value="Abhydrolase_6"/>
    <property type="match status" value="1"/>
</dbReference>
<dbReference type="AlphaFoldDB" id="A0AAN6KDH7"/>
<feature type="compositionally biased region" description="Polar residues" evidence="1">
    <location>
        <begin position="81"/>
        <end position="90"/>
    </location>
</feature>
<sequence>MYRNTMAFDHEESVPLRLTQQQPDEAMAAKRPPPPLPPRQNSAQSSLQWTGAPPPRLPARQNSVQSSVEGTRAPPPALPPRQNSARSSISWIDAPPPYNSILHSQNMAAGPWETQDPRSSSTQSLVPSLNNEQNERRKLLLIYIHGFMGNETSFRSFPAHVHHLLTVLLAETHVVHTKVYPRYRSKRNISFARDDFSRWLEPHEDRKTDVVLLGHSMGGLLAAEVVLMPPAPPASRPLKHRILGSVNFDVPFLGMHPGVIRSGLASLFSPAEEPRDEVVMPEVTPVTSHDGMRPISPSVSSRSDALWAPDRNDPNYNTPFPNDVRLPTRQGWQNAWHFVNKHSGELYKATTKLVSSHMEFGGAMANYGELKTRYARVRALEEVDGAIRKSVVQANSTPPRARFINYYTASTGRPKKDKLTKDDSMVNTDQRKGSPRSKPTTANQSQTSLTTTRLSVDQAHSAVTEEPNQAGLSALSSSTNMPGEHRTKDSSRSPSPRISLEEHKDDGTVLRDLEPEPYEGDGDEDWNDAAETLTIDDSNTVAEGDSSMTSPIETESAAESESLASSLSRSYSLPSIPDLPTVPPPLDVSYISDPATRKLVEKEHVRAVKAYDKAIKDRRKTIADRAKLEEKHKQNAGKYAEKAREHAIKAEQKAETERVKAEKKAGSERAKQTAKVAKMEAKTSAGKELTQSEQEELRLERERQRMEAEGRRMRGEPDEPPRQLPTDENDDIDDVASGTETIVYSSDDDLQPASSRAPTWSTSETNVASNPKATEPSAPLKDRKFCMLPPKDSHGERDPCWVRIFMRNVDEVGAHCGLFFVDERYERLVGDVAERIEGWVKEEASEEAARRALD</sequence>
<evidence type="ECO:0000259" key="2">
    <source>
        <dbReference type="Pfam" id="PF12697"/>
    </source>
</evidence>
<proteinExistence type="predicted"/>
<feature type="region of interest" description="Disordered" evidence="1">
    <location>
        <begin position="110"/>
        <end position="131"/>
    </location>
</feature>
<dbReference type="InterPro" id="IPR029058">
    <property type="entry name" value="AB_hydrolase_fold"/>
</dbReference>
<feature type="compositionally biased region" description="Low complexity" evidence="1">
    <location>
        <begin position="444"/>
        <end position="455"/>
    </location>
</feature>